<name>A0A7W3PM41_9MICO</name>
<dbReference type="RefSeq" id="WP_167046938.1">
    <property type="nucleotide sequence ID" value="NZ_JAAOZB010000001.1"/>
</dbReference>
<dbReference type="PANTHER" id="PTHR34408">
    <property type="entry name" value="FAMILY PROTEIN, PUTATIVE-RELATED"/>
    <property type="match status" value="1"/>
</dbReference>
<sequence>MRHSLFSRFGMRAGVASLAAFALVIAILVAAAQPATATEPDASVAMTSANTLEAEVSADIAKSADLSRFDAGRIISDDDFFNSGTMTESQIQAFLEKKVSSCRSGYTCLKDWYDTSRSTSSNAMCDAYSGGMRERASRIIYKVAKACGINPQVLLVMLEKEQGLVSHVWPSEFRYTIAMGQGCPDTAACDTQYYGFFNQVYGAARQMKIYTVYPNSFAYRAGQTNSIYWHPNASCGTSSVYIANQATANLYIYTPYRPNSAALNAGYGTGDGCSSYGNRNFYQYFTDWFKSPVTSDPCAQPSSVSNAKKVYVVSAGTLNARTAPSTSCSKSVIALSSGTAVQAIGVLDGWLKIRWLDQDRWISRDYVRYASQDESYCAVPGNVKSASKVYVIADEVTGRAVPNSRCASQSESLDAGSILQALTVNADRDWITVASARGNYWVERSAVRYATTSEAVCAEPATFGAASKTYVVKAGGAAARSAPNSRCEIGSSLLPANVAVTASAISADREWIRVNIGGAHAWVRRTDTTKASSTALSCAIPGDAKSATKTYVLKSASTGRIAPNVSCSSEKQALSSGLVVQAIGVVDGWLKVQLENGYAWIPRSSVDYASPAQELCAVPAAVGSARLTYVVGGGGTAGRAAPDAGCDSNAIDLAEGTIVQGLGVDASRSWLKVTFDGRDVWLSRADLAKATEVDLTCAAPSKYSAARKLYVVQSGTVVSRTAPSYACGDSTVEVTEGSVVKAVAVVDGWLKVSLPSGERWIPRDSVRYATGEELCVVRSGVKNAKLSYVVTSAAAGRVAPTSGCDVDVVDVAVGTIVSAVSVTAAGDWLKVSLPSGERWIPRDSVRYATGDDLCAVPSGVKNAKLSYVVTSAAAGRVAPTSGCDVDVVDVAVGTIVSAVSVTAAGDWLKVSLPSGERWIPRDSVDYLR</sequence>
<evidence type="ECO:0000313" key="4">
    <source>
        <dbReference type="Proteomes" id="UP000526083"/>
    </source>
</evidence>
<proteinExistence type="predicted"/>
<gene>
    <name evidence="3" type="ORF">FHX48_001744</name>
</gene>
<organism evidence="3 4">
    <name type="scientific">Microbacterium halimionae</name>
    <dbReference type="NCBI Taxonomy" id="1526413"/>
    <lineage>
        <taxon>Bacteria</taxon>
        <taxon>Bacillati</taxon>
        <taxon>Actinomycetota</taxon>
        <taxon>Actinomycetes</taxon>
        <taxon>Micrococcales</taxon>
        <taxon>Microbacteriaceae</taxon>
        <taxon>Microbacterium</taxon>
    </lineage>
</organism>
<feature type="signal peptide" evidence="1">
    <location>
        <begin position="1"/>
        <end position="37"/>
    </location>
</feature>
<feature type="domain" description="SH3b" evidence="2">
    <location>
        <begin position="467"/>
        <end position="532"/>
    </location>
</feature>
<comment type="caution">
    <text evidence="3">The sequence shown here is derived from an EMBL/GenBank/DDBJ whole genome shotgun (WGS) entry which is preliminary data.</text>
</comment>
<feature type="chain" id="PRO_5030675935" description="SH3b domain-containing protein" evidence="1">
    <location>
        <begin position="38"/>
        <end position="928"/>
    </location>
</feature>
<accession>A0A7W3PM41</accession>
<dbReference type="AlphaFoldDB" id="A0A7W3PM41"/>
<feature type="domain" description="SH3b" evidence="2">
    <location>
        <begin position="387"/>
        <end position="451"/>
    </location>
</feature>
<keyword evidence="1" id="KW-0732">Signal</keyword>
<dbReference type="Proteomes" id="UP000526083">
    <property type="component" value="Unassembled WGS sequence"/>
</dbReference>
<dbReference type="PANTHER" id="PTHR34408:SF1">
    <property type="entry name" value="GLYCOSYL HYDROLASE FAMILY 19 DOMAIN-CONTAINING PROTEIN HI_1415"/>
    <property type="match status" value="1"/>
</dbReference>
<reference evidence="3 4" key="1">
    <citation type="submission" date="2020-07" db="EMBL/GenBank/DDBJ databases">
        <title>Sequencing the genomes of 1000 actinobacteria strains.</title>
        <authorList>
            <person name="Klenk H.-P."/>
        </authorList>
    </citation>
    <scope>NUCLEOTIDE SEQUENCE [LARGE SCALE GENOMIC DNA]</scope>
    <source>
        <strain evidence="3 4">DSM 27576</strain>
    </source>
</reference>
<keyword evidence="4" id="KW-1185">Reference proteome</keyword>
<evidence type="ECO:0000313" key="3">
    <source>
        <dbReference type="EMBL" id="MBA8816671.1"/>
    </source>
</evidence>
<dbReference type="InterPro" id="IPR003646">
    <property type="entry name" value="SH3-like_bac-type"/>
</dbReference>
<evidence type="ECO:0000259" key="2">
    <source>
        <dbReference type="SMART" id="SM00287"/>
    </source>
</evidence>
<protein>
    <recommendedName>
        <fullName evidence="2">SH3b domain-containing protein</fullName>
    </recommendedName>
</protein>
<dbReference type="SMART" id="SM00287">
    <property type="entry name" value="SH3b"/>
    <property type="match status" value="5"/>
</dbReference>
<evidence type="ECO:0000256" key="1">
    <source>
        <dbReference type="SAM" id="SignalP"/>
    </source>
</evidence>
<dbReference type="Gene3D" id="2.30.30.40">
    <property type="entry name" value="SH3 Domains"/>
    <property type="match status" value="1"/>
</dbReference>
<dbReference type="EMBL" id="JACGWY010000002">
    <property type="protein sequence ID" value="MBA8816671.1"/>
    <property type="molecule type" value="Genomic_DNA"/>
</dbReference>
<feature type="domain" description="SH3b" evidence="2">
    <location>
        <begin position="626"/>
        <end position="691"/>
    </location>
</feature>
<feature type="domain" description="SH3b" evidence="2">
    <location>
        <begin position="308"/>
        <end position="371"/>
    </location>
</feature>
<dbReference type="InterPro" id="IPR052354">
    <property type="entry name" value="Cell_Wall_Dynamics_Protein"/>
</dbReference>
<feature type="domain" description="SH3b" evidence="2">
    <location>
        <begin position="707"/>
        <end position="769"/>
    </location>
</feature>